<keyword evidence="2" id="KW-1185">Reference proteome</keyword>
<dbReference type="Proteomes" id="UP000298787">
    <property type="component" value="Chromosome 3"/>
</dbReference>
<organism evidence="1 2">
    <name type="scientific">Collichthys lucidus</name>
    <name type="common">Big head croaker</name>
    <name type="synonym">Sciaena lucida</name>
    <dbReference type="NCBI Taxonomy" id="240159"/>
    <lineage>
        <taxon>Eukaryota</taxon>
        <taxon>Metazoa</taxon>
        <taxon>Chordata</taxon>
        <taxon>Craniata</taxon>
        <taxon>Vertebrata</taxon>
        <taxon>Euteleostomi</taxon>
        <taxon>Actinopterygii</taxon>
        <taxon>Neopterygii</taxon>
        <taxon>Teleostei</taxon>
        <taxon>Neoteleostei</taxon>
        <taxon>Acanthomorphata</taxon>
        <taxon>Eupercaria</taxon>
        <taxon>Sciaenidae</taxon>
        <taxon>Collichthys</taxon>
    </lineage>
</organism>
<sequence length="107" mass="11873">MSVAGLKKQFHKATQVRGRCVLNISNGSSRRGVTLSERRLDWILFYAYELLVVLVCSSHLLPPNLLLIAVLIPSAGQLMEAVRVKMKERKVLTEELATLATPVSEKA</sequence>
<reference evidence="1 2" key="1">
    <citation type="submission" date="2019-01" db="EMBL/GenBank/DDBJ databases">
        <title>Genome Assembly of Collichthys lucidus.</title>
        <authorList>
            <person name="Cai M."/>
            <person name="Xiao S."/>
        </authorList>
    </citation>
    <scope>NUCLEOTIDE SEQUENCE [LARGE SCALE GENOMIC DNA]</scope>
    <source>
        <strain evidence="1">JT15FE1705JMU</strain>
        <tissue evidence="1">Muscle</tissue>
    </source>
</reference>
<proteinExistence type="predicted"/>
<accession>A0A4U5U2Y3</accession>
<protein>
    <submittedName>
        <fullName evidence="1">Uncharacterized protein</fullName>
    </submittedName>
</protein>
<dbReference type="AlphaFoldDB" id="A0A4U5U2Y3"/>
<evidence type="ECO:0000313" key="2">
    <source>
        <dbReference type="Proteomes" id="UP000298787"/>
    </source>
</evidence>
<dbReference type="EMBL" id="CM014080">
    <property type="protein sequence ID" value="TKS68329.1"/>
    <property type="molecule type" value="Genomic_DNA"/>
</dbReference>
<evidence type="ECO:0000313" key="1">
    <source>
        <dbReference type="EMBL" id="TKS68329.1"/>
    </source>
</evidence>
<gene>
    <name evidence="1" type="ORF">D9C73_002390</name>
</gene>
<name>A0A4U5U2Y3_COLLU</name>